<dbReference type="SMART" id="SM00463">
    <property type="entry name" value="SMR"/>
    <property type="match status" value="1"/>
</dbReference>
<dbReference type="Proteomes" id="UP000076761">
    <property type="component" value="Unassembled WGS sequence"/>
</dbReference>
<evidence type="ECO:0000313" key="5">
    <source>
        <dbReference type="Proteomes" id="UP000076761"/>
    </source>
</evidence>
<dbReference type="PANTHER" id="PTHR46535">
    <property type="entry name" value="NEDD4-BINDING PROTEIN 2"/>
    <property type="match status" value="1"/>
</dbReference>
<feature type="compositionally biased region" description="Polar residues" evidence="2">
    <location>
        <begin position="372"/>
        <end position="382"/>
    </location>
</feature>
<feature type="coiled-coil region" evidence="1">
    <location>
        <begin position="40"/>
        <end position="67"/>
    </location>
</feature>
<gene>
    <name evidence="4" type="ORF">NEOLEDRAFT_1139855</name>
</gene>
<keyword evidence="1" id="KW-0175">Coiled coil</keyword>
<proteinExistence type="predicted"/>
<feature type="region of interest" description="Disordered" evidence="2">
    <location>
        <begin position="182"/>
        <end position="234"/>
    </location>
</feature>
<evidence type="ECO:0000259" key="3">
    <source>
        <dbReference type="PROSITE" id="PS50828"/>
    </source>
</evidence>
<dbReference type="InterPro" id="IPR036063">
    <property type="entry name" value="Smr_dom_sf"/>
</dbReference>
<dbReference type="GO" id="GO:0004519">
    <property type="term" value="F:endonuclease activity"/>
    <property type="evidence" value="ECO:0007669"/>
    <property type="project" value="TreeGrafter"/>
</dbReference>
<feature type="domain" description="Smr" evidence="3">
    <location>
        <begin position="538"/>
        <end position="613"/>
    </location>
</feature>
<dbReference type="OrthoDB" id="4080456at2759"/>
<dbReference type="Pfam" id="PF01713">
    <property type="entry name" value="Smr"/>
    <property type="match status" value="1"/>
</dbReference>
<reference evidence="4 5" key="1">
    <citation type="journal article" date="2016" name="Mol. Biol. Evol.">
        <title>Comparative Genomics of Early-Diverging Mushroom-Forming Fungi Provides Insights into the Origins of Lignocellulose Decay Capabilities.</title>
        <authorList>
            <person name="Nagy L.G."/>
            <person name="Riley R."/>
            <person name="Tritt A."/>
            <person name="Adam C."/>
            <person name="Daum C."/>
            <person name="Floudas D."/>
            <person name="Sun H."/>
            <person name="Yadav J.S."/>
            <person name="Pangilinan J."/>
            <person name="Larsson K.H."/>
            <person name="Matsuura K."/>
            <person name="Barry K."/>
            <person name="Labutti K."/>
            <person name="Kuo R."/>
            <person name="Ohm R.A."/>
            <person name="Bhattacharya S.S."/>
            <person name="Shirouzu T."/>
            <person name="Yoshinaga Y."/>
            <person name="Martin F.M."/>
            <person name="Grigoriev I.V."/>
            <person name="Hibbett D.S."/>
        </authorList>
    </citation>
    <scope>NUCLEOTIDE SEQUENCE [LARGE SCALE GENOMIC DNA]</scope>
    <source>
        <strain evidence="4 5">HHB14362 ss-1</strain>
    </source>
</reference>
<keyword evidence="5" id="KW-1185">Reference proteome</keyword>
<dbReference type="Gene3D" id="3.30.1370.110">
    <property type="match status" value="1"/>
</dbReference>
<protein>
    <recommendedName>
        <fullName evidence="3">Smr domain-containing protein</fullName>
    </recommendedName>
</protein>
<dbReference type="SUPFAM" id="SSF160443">
    <property type="entry name" value="SMR domain-like"/>
    <property type="match status" value="1"/>
</dbReference>
<dbReference type="STRING" id="1314782.A0A165PLG1"/>
<accession>A0A165PLG1</accession>
<evidence type="ECO:0000256" key="1">
    <source>
        <dbReference type="SAM" id="Coils"/>
    </source>
</evidence>
<dbReference type="AlphaFoldDB" id="A0A165PLG1"/>
<dbReference type="PANTHER" id="PTHR46535:SF1">
    <property type="entry name" value="NEDD4-BINDING PROTEIN 2"/>
    <property type="match status" value="1"/>
</dbReference>
<dbReference type="CDD" id="cd14279">
    <property type="entry name" value="CUE"/>
    <property type="match status" value="1"/>
</dbReference>
<feature type="region of interest" description="Disordered" evidence="2">
    <location>
        <begin position="367"/>
        <end position="417"/>
    </location>
</feature>
<dbReference type="GO" id="GO:0005634">
    <property type="term" value="C:nucleus"/>
    <property type="evidence" value="ECO:0007669"/>
    <property type="project" value="TreeGrafter"/>
</dbReference>
<evidence type="ECO:0000313" key="4">
    <source>
        <dbReference type="EMBL" id="KZT21204.1"/>
    </source>
</evidence>
<dbReference type="InterPro" id="IPR052772">
    <property type="entry name" value="Endo/PolyKinase_Domain-Protein"/>
</dbReference>
<dbReference type="EMBL" id="KV425610">
    <property type="protein sequence ID" value="KZT21204.1"/>
    <property type="molecule type" value="Genomic_DNA"/>
</dbReference>
<dbReference type="InterPro" id="IPR002625">
    <property type="entry name" value="Smr_dom"/>
</dbReference>
<feature type="compositionally biased region" description="Low complexity" evidence="2">
    <location>
        <begin position="215"/>
        <end position="228"/>
    </location>
</feature>
<evidence type="ECO:0000256" key="2">
    <source>
        <dbReference type="SAM" id="MobiDB-lite"/>
    </source>
</evidence>
<dbReference type="PROSITE" id="PS50828">
    <property type="entry name" value="SMR"/>
    <property type="match status" value="1"/>
</dbReference>
<sequence>MLQDKLQQEFCPPLDTSLVAALVNEYEAEADSQSRSSLSAEQLYDLRNTLSKLAKQAEKDEEALSDKMADFHISPHSFTTDGSSIITDDFSPGQTISSGTSLSPSDVSFGSPLGFLQAAFPQIDTALLRRALQTCEDDENVDMESVVHELLTQEYLHDLEERGLDALSEEEIIEEAWETVQSQKKKGRAGPSTPKILKPKARKIAITDVRQQQHIRPSPTRRSTSPIPRGAPDPWTQVSSLSSYLSTLLPKPASYFQSIFHKPEYSSPSEALRAALTSLAPDTLNSELSPSETQSLFNLFEIFTASPAYAQLDAPARKQIMTDAELALRATQGRSDEALDIVSLLRDLDGDAYLELGVYHSPAPTSPAVSDAWSSLPSSPVVQRSPAPKTKPSVPSKGKAKHKPPAPPKQNAWHQIPRRKVHGPHPLASYIPAYNNAKIKGSGNGLGKGGKGNISELKPREMRKAARTEEFRMKRNEALREASRYWQSGSAKTRGGEIAYYFADRAREYRELERAAALDAAKSMIEEKRACSSDKSSVDLHGTTIAEAIVIVKDILRAESASGAKPLRVITGRGNHSANRVGVLGPAVRSALEEDGWHVSSFDGGLVVRGRSR</sequence>
<dbReference type="InParanoid" id="A0A165PLG1"/>
<organism evidence="4 5">
    <name type="scientific">Neolentinus lepideus HHB14362 ss-1</name>
    <dbReference type="NCBI Taxonomy" id="1314782"/>
    <lineage>
        <taxon>Eukaryota</taxon>
        <taxon>Fungi</taxon>
        <taxon>Dikarya</taxon>
        <taxon>Basidiomycota</taxon>
        <taxon>Agaricomycotina</taxon>
        <taxon>Agaricomycetes</taxon>
        <taxon>Gloeophyllales</taxon>
        <taxon>Gloeophyllaceae</taxon>
        <taxon>Neolentinus</taxon>
    </lineage>
</organism>
<name>A0A165PLG1_9AGAM</name>